<organism evidence="3">
    <name type="scientific">Fervidobacterium thailandense</name>
    <dbReference type="NCBI Taxonomy" id="1008305"/>
    <lineage>
        <taxon>Bacteria</taxon>
        <taxon>Thermotogati</taxon>
        <taxon>Thermotogota</taxon>
        <taxon>Thermotogae</taxon>
        <taxon>Thermotogales</taxon>
        <taxon>Fervidobacteriaceae</taxon>
        <taxon>Fervidobacterium</taxon>
    </lineage>
</organism>
<dbReference type="InterPro" id="IPR003141">
    <property type="entry name" value="Pol/His_phosphatase_N"/>
</dbReference>
<dbReference type="PANTHER" id="PTHR42924:SF3">
    <property type="entry name" value="POLYMERASE_HISTIDINOL PHOSPHATASE N-TERMINAL DOMAIN-CONTAINING PROTEIN"/>
    <property type="match status" value="1"/>
</dbReference>
<dbReference type="AlphaFoldDB" id="A0A7C4RVH2"/>
<name>A0A7C4RVH2_9BACT</name>
<protein>
    <submittedName>
        <fullName evidence="3">Phosphotransferase</fullName>
    </submittedName>
</protein>
<dbReference type="GO" id="GO:0004534">
    <property type="term" value="F:5'-3' RNA exonuclease activity"/>
    <property type="evidence" value="ECO:0007669"/>
    <property type="project" value="TreeGrafter"/>
</dbReference>
<keyword evidence="3" id="KW-0808">Transferase</keyword>
<proteinExistence type="predicted"/>
<sequence>MKKATQKLILLLFILMMITLRPGAVSAQGQDFQIFYGNLHSHTAFSDGRGTPEEAFEHAKRYGDVLAVTDHCYYLKTPVNGVSKVLRTRQAARNSSISGKFVGLQGFEWTAGSGHINVYETEEFITRDEKGDLNDFYNWIVKVKKLAQFNHPGVTFGNFQDFILYPEADLYVNLIEVGNGNSSRNDTISEEMFENFILALNRGWHVSPTANQDNHRENWLSVNDSRTGILAKELTYEALMEALWNRRTFASEDKNAKIFFWGEVSIMGSIVRKNAGETVSLKFVYEDPADPADTVVLYSQNGILLKIERIEKDRFTIEQNIQLQDGYEWFFFYVKQIDGDEIVSAPIWFESKEPVKVNYVRLGPSKPSTKDNLTLTFDIYNTSSEPRQVKLTVYIDGKIVSTEIFNLGAYAIVYDKQIIIEPQVTGKHRVDFEINGDIAQSYTFEVSETTGLRVLIDRLHENDFNEEFLSFVEALKRNGHEIVYPETILSGYGNIDAVILVGPSREGLNFFKDLMDIEVEWLNSFPGRVYLVPGSDSEYFEIYKKLLRNAIVLERVPLLYDEFKLKNHQQRKLPSAVLIDQGHANDYTNRHLTKLESYLKAVGKEVKYLTQLNELSGEFLIIMNGKDFTDDEINSVVKFVLDGGTLIITSKSDYQNGGNTEDLNLILDALNSPVFFNDDQVVDKVNNYGADYKVLAGGVRFYSACSLLVVGSDAEVLIWSETASSVDADGMKDAKPVSRVVLASRFKRGKGAVIVLGKAVFSDYDFDQNITFIESLFRSR</sequence>
<keyword evidence="1" id="KW-0732">Signal</keyword>
<accession>A0A7C4RVH2</accession>
<reference evidence="3" key="1">
    <citation type="journal article" date="2020" name="mSystems">
        <title>Genome- and Community-Level Interaction Insights into Carbon Utilization and Element Cycling Functions of Hydrothermarchaeota in Hydrothermal Sediment.</title>
        <authorList>
            <person name="Zhou Z."/>
            <person name="Liu Y."/>
            <person name="Xu W."/>
            <person name="Pan J."/>
            <person name="Luo Z.H."/>
            <person name="Li M."/>
        </authorList>
    </citation>
    <scope>NUCLEOTIDE SEQUENCE [LARGE SCALE GENOMIC DNA]</scope>
    <source>
        <strain evidence="3">SpSt-609</strain>
    </source>
</reference>
<dbReference type="SMART" id="SM00481">
    <property type="entry name" value="POLIIIAc"/>
    <property type="match status" value="1"/>
</dbReference>
<feature type="chain" id="PRO_5030162398" evidence="1">
    <location>
        <begin position="28"/>
        <end position="780"/>
    </location>
</feature>
<dbReference type="GO" id="GO:0016740">
    <property type="term" value="F:transferase activity"/>
    <property type="evidence" value="ECO:0007669"/>
    <property type="project" value="UniProtKB-KW"/>
</dbReference>
<evidence type="ECO:0000256" key="1">
    <source>
        <dbReference type="SAM" id="SignalP"/>
    </source>
</evidence>
<dbReference type="NCBIfam" id="NF038032">
    <property type="entry name" value="CehA_McbA_metalo"/>
    <property type="match status" value="1"/>
</dbReference>
<gene>
    <name evidence="3" type="ORF">ENT77_02855</name>
</gene>
<dbReference type="InterPro" id="IPR016195">
    <property type="entry name" value="Pol/histidinol_Pase-like"/>
</dbReference>
<dbReference type="EMBL" id="DSZY01000014">
    <property type="protein sequence ID" value="HGU40119.1"/>
    <property type="molecule type" value="Genomic_DNA"/>
</dbReference>
<dbReference type="SUPFAM" id="SSF89550">
    <property type="entry name" value="PHP domain-like"/>
    <property type="match status" value="1"/>
</dbReference>
<comment type="caution">
    <text evidence="3">The sequence shown here is derived from an EMBL/GenBank/DDBJ whole genome shotgun (WGS) entry which is preliminary data.</text>
</comment>
<dbReference type="GO" id="GO:0035312">
    <property type="term" value="F:5'-3' DNA exonuclease activity"/>
    <property type="evidence" value="ECO:0007669"/>
    <property type="project" value="TreeGrafter"/>
</dbReference>
<dbReference type="InterPro" id="IPR052018">
    <property type="entry name" value="PHP_domain"/>
</dbReference>
<feature type="signal peptide" evidence="1">
    <location>
        <begin position="1"/>
        <end position="27"/>
    </location>
</feature>
<dbReference type="Gene3D" id="3.20.20.140">
    <property type="entry name" value="Metal-dependent hydrolases"/>
    <property type="match status" value="1"/>
</dbReference>
<dbReference type="PANTHER" id="PTHR42924">
    <property type="entry name" value="EXONUCLEASE"/>
    <property type="match status" value="1"/>
</dbReference>
<evidence type="ECO:0000259" key="2">
    <source>
        <dbReference type="SMART" id="SM00481"/>
    </source>
</evidence>
<feature type="domain" description="Polymerase/histidinol phosphatase N-terminal" evidence="2">
    <location>
        <begin position="37"/>
        <end position="113"/>
    </location>
</feature>
<evidence type="ECO:0000313" key="3">
    <source>
        <dbReference type="EMBL" id="HGU40119.1"/>
    </source>
</evidence>